<evidence type="ECO:0000313" key="3">
    <source>
        <dbReference type="Proteomes" id="UP000298390"/>
    </source>
</evidence>
<feature type="compositionally biased region" description="Gly residues" evidence="1">
    <location>
        <begin position="779"/>
        <end position="797"/>
    </location>
</feature>
<feature type="compositionally biased region" description="Basic and acidic residues" evidence="1">
    <location>
        <begin position="380"/>
        <end position="393"/>
    </location>
</feature>
<feature type="compositionally biased region" description="Low complexity" evidence="1">
    <location>
        <begin position="346"/>
        <end position="362"/>
    </location>
</feature>
<feature type="region of interest" description="Disordered" evidence="1">
    <location>
        <begin position="327"/>
        <end position="405"/>
    </location>
</feature>
<feature type="region of interest" description="Disordered" evidence="1">
    <location>
        <begin position="757"/>
        <end position="830"/>
    </location>
</feature>
<proteinExistence type="predicted"/>
<sequence length="830" mass="91171">MNSNTTHRTPPLSPAVSGTAHGGPTPPKGQPPTGQTLSTPVRNQGSPNNPWTKEKITPGRPGSPSFAEVAASKPSTRMNDIVNALEAQKVEQALIMTEEATSTPAQPQPPVTEPVESTLVEAPPSSNQESNQQKKKKKAATKTVLTHIGLGLPTTSNPAAPALKNPTDRTASGRRKRRRTTDKVNDGGEGSTPQPVIRVQNTPSPSFATTATPLEDPELTPGYNSDREPTVGDLDVYNGLDPRTINPANRPLPYLRTPTDWNATRETTWAAPTIQDDTFWGVYTQRPEPGQPRAETYDEAPGYFEDQEMDNLIRTIEFPTLYDRNKWTDPLASAPPASHPRPAPQQPTQSGSSRQTTQSQGPAQTSASHAPPPSVIPSHAEPRTYGKQRHEQETYGPSTRGEERIQRPIAAHERQFPSWPRDLNHLPPPVTPTPPVVQHAARSTVHSPKPGPPGIEGIYAIIHQDPVEAPANAMPPRYEDRQAGGTSIDQQYERGNAPTGQQPGDQTPVLASFVGHGARDNDPESWDRMERLRKVLTDEYGVPAPELYLPNTADGNRPKLNSDPVYLLVQGITTRQQIALLKKKYHVTKELQVHFTDLSLAPSTWIGSFEKKDAFGTMTAEQILPYFRASFRREPLFSSTMETIERDKNLGHLSKWGSTPSDVAFEITINSITVRVLPRRSTGGGNDPIVQLYCVSPTFHPRDWIIWRDCAREQPFSTEHGAKAALIRTIVKCKLCHSADHPTGLCDLPSVPGWNGPTADEVNNRGQQDLPRDDRGTFRGRGGARGGGEGRGRGGNRGRYTTYRPRPENAPRAQQAPRTNPRGNEEGWWH</sequence>
<dbReference type="Proteomes" id="UP000298390">
    <property type="component" value="Unassembled WGS sequence"/>
</dbReference>
<dbReference type="EMBL" id="SEKV01000357">
    <property type="protein sequence ID" value="TFY58488.1"/>
    <property type="molecule type" value="Genomic_DNA"/>
</dbReference>
<protein>
    <submittedName>
        <fullName evidence="2">Uncharacterized protein</fullName>
    </submittedName>
</protein>
<reference evidence="2 3" key="1">
    <citation type="submission" date="2019-01" db="EMBL/GenBank/DDBJ databases">
        <title>Genome sequencing of the rare red list fungi Fomitopsis rosea.</title>
        <authorList>
            <person name="Buettner E."/>
            <person name="Kellner H."/>
        </authorList>
    </citation>
    <scope>NUCLEOTIDE SEQUENCE [LARGE SCALE GENOMIC DNA]</scope>
    <source>
        <strain evidence="2 3">DSM 105464</strain>
    </source>
</reference>
<gene>
    <name evidence="2" type="ORF">EVJ58_g6389</name>
</gene>
<evidence type="ECO:0000256" key="1">
    <source>
        <dbReference type="SAM" id="MobiDB-lite"/>
    </source>
</evidence>
<feature type="region of interest" description="Disordered" evidence="1">
    <location>
        <begin position="1"/>
        <end position="74"/>
    </location>
</feature>
<organism evidence="2 3">
    <name type="scientific">Rhodofomes roseus</name>
    <dbReference type="NCBI Taxonomy" id="34475"/>
    <lineage>
        <taxon>Eukaryota</taxon>
        <taxon>Fungi</taxon>
        <taxon>Dikarya</taxon>
        <taxon>Basidiomycota</taxon>
        <taxon>Agaricomycotina</taxon>
        <taxon>Agaricomycetes</taxon>
        <taxon>Polyporales</taxon>
        <taxon>Rhodofomes</taxon>
    </lineage>
</organism>
<dbReference type="STRING" id="34475.A0A4Y9Y9C1"/>
<feature type="compositionally biased region" description="Low complexity" evidence="1">
    <location>
        <begin position="202"/>
        <end position="213"/>
    </location>
</feature>
<feature type="compositionally biased region" description="Polar residues" evidence="1">
    <location>
        <begin position="37"/>
        <end position="51"/>
    </location>
</feature>
<dbReference type="AlphaFoldDB" id="A0A4Y9Y9C1"/>
<feature type="region of interest" description="Disordered" evidence="1">
    <location>
        <begin position="93"/>
        <end position="232"/>
    </location>
</feature>
<name>A0A4Y9Y9C1_9APHY</name>
<accession>A0A4Y9Y9C1</accession>
<comment type="caution">
    <text evidence="2">The sequence shown here is derived from an EMBL/GenBank/DDBJ whole genome shotgun (WGS) entry which is preliminary data.</text>
</comment>
<evidence type="ECO:0000313" key="2">
    <source>
        <dbReference type="EMBL" id="TFY58488.1"/>
    </source>
</evidence>